<dbReference type="GO" id="GO:0005506">
    <property type="term" value="F:iron ion binding"/>
    <property type="evidence" value="ECO:0007669"/>
    <property type="project" value="InterPro"/>
</dbReference>
<evidence type="ECO:0000256" key="1">
    <source>
        <dbReference type="ARBA" id="ARBA00001971"/>
    </source>
</evidence>
<proteinExistence type="inferred from homology"/>
<dbReference type="GO" id="GO:0016705">
    <property type="term" value="F:oxidoreductase activity, acting on paired donors, with incorporation or reduction of molecular oxygen"/>
    <property type="evidence" value="ECO:0007669"/>
    <property type="project" value="InterPro"/>
</dbReference>
<dbReference type="InterPro" id="IPR001128">
    <property type="entry name" value="Cyt_P450"/>
</dbReference>
<dbReference type="PRINTS" id="PR00385">
    <property type="entry name" value="P450"/>
</dbReference>
<keyword evidence="3 8" id="KW-0349">Heme</keyword>
<keyword evidence="5 9" id="KW-0560">Oxidoreductase</keyword>
<dbReference type="GeneID" id="117640519"/>
<dbReference type="Gene3D" id="1.10.630.10">
    <property type="entry name" value="Cytochrome P450"/>
    <property type="match status" value="1"/>
</dbReference>
<dbReference type="GO" id="GO:0004497">
    <property type="term" value="F:monooxygenase activity"/>
    <property type="evidence" value="ECO:0007669"/>
    <property type="project" value="UniProtKB-KW"/>
</dbReference>
<evidence type="ECO:0000256" key="9">
    <source>
        <dbReference type="RuleBase" id="RU000461"/>
    </source>
</evidence>
<evidence type="ECO:0000313" key="11">
    <source>
        <dbReference type="RefSeq" id="XP_034232932.1"/>
    </source>
</evidence>
<dbReference type="InterPro" id="IPR017972">
    <property type="entry name" value="Cyt_P450_CS"/>
</dbReference>
<protein>
    <submittedName>
        <fullName evidence="11 12">Cytochrome P450 302a1, mitochondrial-like</fullName>
    </submittedName>
</protein>
<dbReference type="InterPro" id="IPR050479">
    <property type="entry name" value="CYP11_CYP27_families"/>
</dbReference>
<evidence type="ECO:0000256" key="5">
    <source>
        <dbReference type="ARBA" id="ARBA00023002"/>
    </source>
</evidence>
<dbReference type="GO" id="GO:0020037">
    <property type="term" value="F:heme binding"/>
    <property type="evidence" value="ECO:0007669"/>
    <property type="project" value="InterPro"/>
</dbReference>
<dbReference type="CDD" id="cd11054">
    <property type="entry name" value="CYP24A1-like"/>
    <property type="match status" value="1"/>
</dbReference>
<dbReference type="RefSeq" id="XP_034232933.1">
    <property type="nucleotide sequence ID" value="XM_034377042.1"/>
</dbReference>
<organism evidence="12">
    <name type="scientific">Thrips palmi</name>
    <name type="common">Melon thrips</name>
    <dbReference type="NCBI Taxonomy" id="161013"/>
    <lineage>
        <taxon>Eukaryota</taxon>
        <taxon>Metazoa</taxon>
        <taxon>Ecdysozoa</taxon>
        <taxon>Arthropoda</taxon>
        <taxon>Hexapoda</taxon>
        <taxon>Insecta</taxon>
        <taxon>Pterygota</taxon>
        <taxon>Neoptera</taxon>
        <taxon>Paraneoptera</taxon>
        <taxon>Thysanoptera</taxon>
        <taxon>Terebrantia</taxon>
        <taxon>Thripoidea</taxon>
        <taxon>Thripidae</taxon>
        <taxon>Thrips</taxon>
    </lineage>
</organism>
<evidence type="ECO:0000313" key="10">
    <source>
        <dbReference type="Proteomes" id="UP000515158"/>
    </source>
</evidence>
<dbReference type="PRINTS" id="PR00463">
    <property type="entry name" value="EP450I"/>
</dbReference>
<dbReference type="RefSeq" id="XP_034232932.1">
    <property type="nucleotide sequence ID" value="XM_034377041.1"/>
</dbReference>
<feature type="binding site" description="axial binding residue" evidence="8">
    <location>
        <position position="459"/>
    </location>
    <ligand>
        <name>heme</name>
        <dbReference type="ChEBI" id="CHEBI:30413"/>
    </ligand>
    <ligandPart>
        <name>Fe</name>
        <dbReference type="ChEBI" id="CHEBI:18248"/>
    </ligandPart>
</feature>
<dbReference type="AlphaFoldDB" id="A0A6P8Y0E8"/>
<dbReference type="PROSITE" id="PS00086">
    <property type="entry name" value="CYTOCHROME_P450"/>
    <property type="match status" value="1"/>
</dbReference>
<evidence type="ECO:0000256" key="8">
    <source>
        <dbReference type="PIRSR" id="PIRSR602401-1"/>
    </source>
</evidence>
<evidence type="ECO:0000256" key="2">
    <source>
        <dbReference type="ARBA" id="ARBA00010617"/>
    </source>
</evidence>
<dbReference type="PANTHER" id="PTHR24279">
    <property type="entry name" value="CYTOCHROME P450"/>
    <property type="match status" value="1"/>
</dbReference>
<dbReference type="Proteomes" id="UP000515158">
    <property type="component" value="Unplaced"/>
</dbReference>
<comment type="cofactor">
    <cofactor evidence="1 8">
        <name>heme</name>
        <dbReference type="ChEBI" id="CHEBI:30413"/>
    </cofactor>
</comment>
<dbReference type="InterPro" id="IPR036396">
    <property type="entry name" value="Cyt_P450_sf"/>
</dbReference>
<evidence type="ECO:0000256" key="7">
    <source>
        <dbReference type="ARBA" id="ARBA00023033"/>
    </source>
</evidence>
<keyword evidence="7 9" id="KW-0503">Monooxygenase</keyword>
<dbReference type="Pfam" id="PF00067">
    <property type="entry name" value="p450"/>
    <property type="match status" value="1"/>
</dbReference>
<keyword evidence="6 8" id="KW-0408">Iron</keyword>
<evidence type="ECO:0000256" key="4">
    <source>
        <dbReference type="ARBA" id="ARBA00022723"/>
    </source>
</evidence>
<dbReference type="KEGG" id="tpal:117640519"/>
<dbReference type="OrthoDB" id="3945418at2759"/>
<keyword evidence="10" id="KW-1185">Reference proteome</keyword>
<dbReference type="PANTHER" id="PTHR24279:SF120">
    <property type="entry name" value="CYTOCHROME P450"/>
    <property type="match status" value="1"/>
</dbReference>
<evidence type="ECO:0000256" key="6">
    <source>
        <dbReference type="ARBA" id="ARBA00023004"/>
    </source>
</evidence>
<evidence type="ECO:0000313" key="12">
    <source>
        <dbReference type="RefSeq" id="XP_034232933.1"/>
    </source>
</evidence>
<comment type="similarity">
    <text evidence="2 9">Belongs to the cytochrome P450 family.</text>
</comment>
<accession>A0A6P8Y0E8</accession>
<keyword evidence="4 8" id="KW-0479">Metal-binding</keyword>
<evidence type="ECO:0000256" key="3">
    <source>
        <dbReference type="ARBA" id="ARBA00022617"/>
    </source>
</evidence>
<gene>
    <name evidence="11 12" type="primary">LOC117640519</name>
</gene>
<dbReference type="SUPFAM" id="SSF48264">
    <property type="entry name" value="Cytochrome P450"/>
    <property type="match status" value="1"/>
</dbReference>
<dbReference type="InterPro" id="IPR002401">
    <property type="entry name" value="Cyt_P450_E_grp-I"/>
</dbReference>
<reference evidence="11 12" key="1">
    <citation type="submission" date="2025-04" db="UniProtKB">
        <authorList>
            <consortium name="RefSeq"/>
        </authorList>
    </citation>
    <scope>IDENTIFICATION</scope>
    <source>
        <tissue evidence="11 12">Total insect</tissue>
    </source>
</reference>
<name>A0A6P8Y0E8_THRPL</name>
<sequence>MNFSTSLRLVSQKLPCHCFQSLTSVRTSVSLAEDPRRANVEQRVKKFHEIPGPNSLPWIGTSYLYLFGVYSAKRHRAAFQKYLKYGPIVREEIKPGNFVVSIFHHNDMEHLFLSENNVPQAQSHLPIIELQKNHPNALLPVNGEDWLKLRKEFQDFSSPQLQSAYLPVADKAIKDFVTFRTSQNIDDFLPELLRLSLQLTLLAAFDKKIDCFSSKEMKPDSLSSHVMEAVLTSNRLLCLFDKLPSNPKDVPSLWKKFEKAMLLIEKVSVELVQEKAKSLYQRNMKKSESAVPSLIEFLLTSSNLNYKDAVRISVNLLLAGVENTAYTASFALYHLAKNERVQNMLRLESQRILMSPTDPITDKTLEDASYARAVLKEVFRMNPLLPGYGRTATQDIVLSGYHIPKGTTIVTENQTACRLQKHFVRPNDFIPERWIKGSPVQVKDNPFLVLPFGFGSRSCVARHLAEQQLLLLLLRVVSSCVVSWTSEEILDCKNLNSTINQPDKDLKFTFNRIF</sequence>